<dbReference type="Proteomes" id="UP000042738">
    <property type="component" value="Chromosome"/>
</dbReference>
<name>A0A068ZA96_9GAMM</name>
<dbReference type="RefSeq" id="WP_052447816.1">
    <property type="nucleotide sequence ID" value="NZ_CAXKXZ010000006.1"/>
</dbReference>
<reference evidence="1 2" key="1">
    <citation type="journal article" date="2014" name="Genome Announc.">
        <title>Whole-Genome Sequence of Serratia symbiotica Strain CWBI-2.3T, a Free-Living Symbiont of the Black Bean Aphid Aphis fabae.</title>
        <authorList>
            <person name="Foray V."/>
            <person name="Grigorescu A.S."/>
            <person name="Sabri A."/>
            <person name="Haubruge E."/>
            <person name="Lognay G."/>
            <person name="Francis F."/>
            <person name="Fauconnier M.L."/>
            <person name="Hance T."/>
            <person name="Thonart P."/>
        </authorList>
    </citation>
    <scope>NUCLEOTIDE SEQUENCE [LARGE SCALE GENOMIC DNA]</scope>
    <source>
        <strain evidence="1">CWBI-2.3</strain>
    </source>
</reference>
<dbReference type="AlphaFoldDB" id="A0A068ZA96"/>
<evidence type="ECO:0000313" key="2">
    <source>
        <dbReference type="Proteomes" id="UP000042738"/>
    </source>
</evidence>
<dbReference type="STRING" id="138074.SYMBAF_50117"/>
<evidence type="ECO:0000313" key="1">
    <source>
        <dbReference type="EMBL" id="QLH62795.1"/>
    </source>
</evidence>
<gene>
    <name evidence="1" type="ORF">SYMBAF_07365</name>
</gene>
<organism evidence="1 2">
    <name type="scientific">Serratia symbiotica</name>
    <dbReference type="NCBI Taxonomy" id="138074"/>
    <lineage>
        <taxon>Bacteria</taxon>
        <taxon>Pseudomonadati</taxon>
        <taxon>Pseudomonadota</taxon>
        <taxon>Gammaproteobacteria</taxon>
        <taxon>Enterobacterales</taxon>
        <taxon>Yersiniaceae</taxon>
        <taxon>Serratia</taxon>
    </lineage>
</organism>
<protein>
    <submittedName>
        <fullName evidence="1">Uncharacterized protein</fullName>
    </submittedName>
</protein>
<dbReference type="GeneID" id="93736330"/>
<proteinExistence type="predicted"/>
<accession>A0A068ZA96</accession>
<dbReference type="EMBL" id="CP050855">
    <property type="protein sequence ID" value="QLH62795.1"/>
    <property type="molecule type" value="Genomic_DNA"/>
</dbReference>
<sequence>MLQLSVLPAVAKLLSVSLERLLGGETEHTPRKRGPTSRLEQQIEVIIQLPKARQKMVTEMLDAVIAQAQQQETGSKRDDF</sequence>